<dbReference type="EMBL" id="JBHLWN010000077">
    <property type="protein sequence ID" value="MFC0214656.1"/>
    <property type="molecule type" value="Genomic_DNA"/>
</dbReference>
<dbReference type="RefSeq" id="WP_377472056.1">
    <property type="nucleotide sequence ID" value="NZ_JBHLWN010000077.1"/>
</dbReference>
<keyword evidence="4" id="KW-1185">Reference proteome</keyword>
<organism evidence="3 4">
    <name type="scientific">Paenibacillus chartarius</name>
    <dbReference type="NCBI Taxonomy" id="747481"/>
    <lineage>
        <taxon>Bacteria</taxon>
        <taxon>Bacillati</taxon>
        <taxon>Bacillota</taxon>
        <taxon>Bacilli</taxon>
        <taxon>Bacillales</taxon>
        <taxon>Paenibacillaceae</taxon>
        <taxon>Paenibacillus</taxon>
    </lineage>
</organism>
<feature type="domain" description="Response regulatory" evidence="2">
    <location>
        <begin position="3"/>
        <end position="118"/>
    </location>
</feature>
<name>A0ABV6DPT3_9BACL</name>
<dbReference type="PANTHER" id="PTHR43228:SF1">
    <property type="entry name" value="TWO-COMPONENT RESPONSE REGULATOR ARR22"/>
    <property type="match status" value="1"/>
</dbReference>
<dbReference type="Pfam" id="PF00072">
    <property type="entry name" value="Response_reg"/>
    <property type="match status" value="1"/>
</dbReference>
<gene>
    <name evidence="3" type="ORF">ACFFK0_19815</name>
</gene>
<dbReference type="InterPro" id="IPR052048">
    <property type="entry name" value="ST_Response_Regulator"/>
</dbReference>
<dbReference type="SUPFAM" id="SSF52172">
    <property type="entry name" value="CheY-like"/>
    <property type="match status" value="1"/>
</dbReference>
<dbReference type="SMART" id="SM00448">
    <property type="entry name" value="REC"/>
    <property type="match status" value="1"/>
</dbReference>
<evidence type="ECO:0000313" key="3">
    <source>
        <dbReference type="EMBL" id="MFC0214656.1"/>
    </source>
</evidence>
<dbReference type="Proteomes" id="UP001589776">
    <property type="component" value="Unassembled WGS sequence"/>
</dbReference>
<protein>
    <submittedName>
        <fullName evidence="3">Response regulator</fullName>
    </submittedName>
</protein>
<accession>A0ABV6DPT3</accession>
<dbReference type="InterPro" id="IPR001789">
    <property type="entry name" value="Sig_transdc_resp-reg_receiver"/>
</dbReference>
<dbReference type="Gene3D" id="3.40.50.2300">
    <property type="match status" value="1"/>
</dbReference>
<keyword evidence="1" id="KW-0597">Phosphoprotein</keyword>
<evidence type="ECO:0000259" key="2">
    <source>
        <dbReference type="PROSITE" id="PS50110"/>
    </source>
</evidence>
<comment type="caution">
    <text evidence="3">The sequence shown here is derived from an EMBL/GenBank/DDBJ whole genome shotgun (WGS) entry which is preliminary data.</text>
</comment>
<evidence type="ECO:0000313" key="4">
    <source>
        <dbReference type="Proteomes" id="UP001589776"/>
    </source>
</evidence>
<dbReference type="InterPro" id="IPR011006">
    <property type="entry name" value="CheY-like_superfamily"/>
</dbReference>
<evidence type="ECO:0000256" key="1">
    <source>
        <dbReference type="PROSITE-ProRule" id="PRU00169"/>
    </source>
</evidence>
<dbReference type="PROSITE" id="PS50110">
    <property type="entry name" value="RESPONSE_REGULATORY"/>
    <property type="match status" value="1"/>
</dbReference>
<dbReference type="PANTHER" id="PTHR43228">
    <property type="entry name" value="TWO-COMPONENT RESPONSE REGULATOR"/>
    <property type="match status" value="1"/>
</dbReference>
<feature type="modified residue" description="4-aspartylphosphate" evidence="1">
    <location>
        <position position="53"/>
    </location>
</feature>
<proteinExistence type="predicted"/>
<reference evidence="3 4" key="1">
    <citation type="submission" date="2024-09" db="EMBL/GenBank/DDBJ databases">
        <authorList>
            <person name="Sun Q."/>
            <person name="Mori K."/>
        </authorList>
    </citation>
    <scope>NUCLEOTIDE SEQUENCE [LARGE SCALE GENOMIC DNA]</scope>
    <source>
        <strain evidence="3 4">CCM 7759</strain>
    </source>
</reference>
<sequence>MATILIVDDSILMRRNLRMLLTEAGHTVVAEASNGMEAYKEYAKHEPDLVTMDITMPVMDGLESLKKIIVTYPHAKIIMISALDQKNMVFEAIQNGAKHYILKPITLEKILETISLVLDQPAAGKAVSDSAALQPSPKPRDAQAAPFAIDNKNGVFIVSLYAAPDESSLTSIHMALQGFLFVKPLKVIFNFDELEELDPGVVERVKSYMLQIQEAEGTVRVVCHNPKLVQQLKSADEALFAKIHTDMGQVIL</sequence>